<proteinExistence type="inferred from homology"/>
<dbReference type="Proteomes" id="UP001592528">
    <property type="component" value="Unassembled WGS sequence"/>
</dbReference>
<keyword evidence="7 9" id="KW-0811">Translocation</keyword>
<dbReference type="HAMAP" id="MF_00237">
    <property type="entry name" value="TatB"/>
    <property type="match status" value="1"/>
</dbReference>
<protein>
    <recommendedName>
        <fullName evidence="9">Sec-independent protein translocase protein TatB</fullName>
    </recommendedName>
</protein>
<evidence type="ECO:0000256" key="7">
    <source>
        <dbReference type="ARBA" id="ARBA00023010"/>
    </source>
</evidence>
<accession>A0ABV6UHK9</accession>
<keyword evidence="5 9" id="KW-0653">Protein transport</keyword>
<comment type="function">
    <text evidence="9">Part of the twin-arginine translocation (Tat) system that transports large folded proteins containing a characteristic twin-arginine motif in their signal peptide across membranes. Together with TatC, TatB is part of a receptor directly interacting with Tat signal peptides. TatB may form an oligomeric binding site that transiently accommodates folded Tat precursor proteins before their translocation.</text>
</comment>
<evidence type="ECO:0000256" key="1">
    <source>
        <dbReference type="ARBA" id="ARBA00004167"/>
    </source>
</evidence>
<comment type="similarity">
    <text evidence="9">Belongs to the TatB family.</text>
</comment>
<evidence type="ECO:0000313" key="11">
    <source>
        <dbReference type="EMBL" id="MFC1400927.1"/>
    </source>
</evidence>
<evidence type="ECO:0000256" key="6">
    <source>
        <dbReference type="ARBA" id="ARBA00022989"/>
    </source>
</evidence>
<keyword evidence="2 9" id="KW-0813">Transport</keyword>
<keyword evidence="6 9" id="KW-1133">Transmembrane helix</keyword>
<keyword evidence="8 9" id="KW-0472">Membrane</keyword>
<evidence type="ECO:0000313" key="12">
    <source>
        <dbReference type="Proteomes" id="UP001592528"/>
    </source>
</evidence>
<dbReference type="EMBL" id="JBHEZZ010000003">
    <property type="protein sequence ID" value="MFC1400927.1"/>
    <property type="molecule type" value="Genomic_DNA"/>
</dbReference>
<dbReference type="InterPro" id="IPR003369">
    <property type="entry name" value="TatA/B/E"/>
</dbReference>
<keyword evidence="3 9" id="KW-1003">Cell membrane</keyword>
<feature type="region of interest" description="Disordered" evidence="10">
    <location>
        <begin position="113"/>
        <end position="147"/>
    </location>
</feature>
<comment type="subcellular location">
    <subcellularLocation>
        <location evidence="9">Cell membrane</location>
        <topology evidence="9">Single-pass membrane protein</topology>
    </subcellularLocation>
    <subcellularLocation>
        <location evidence="1">Membrane</location>
        <topology evidence="1">Single-pass membrane protein</topology>
    </subcellularLocation>
</comment>
<evidence type="ECO:0000256" key="10">
    <source>
        <dbReference type="SAM" id="MobiDB-lite"/>
    </source>
</evidence>
<organism evidence="11 12">
    <name type="scientific">Streptacidiphilus cavernicola</name>
    <dbReference type="NCBI Taxonomy" id="3342716"/>
    <lineage>
        <taxon>Bacteria</taxon>
        <taxon>Bacillati</taxon>
        <taxon>Actinomycetota</taxon>
        <taxon>Actinomycetes</taxon>
        <taxon>Kitasatosporales</taxon>
        <taxon>Streptomycetaceae</taxon>
        <taxon>Streptacidiphilus</taxon>
    </lineage>
</organism>
<evidence type="ECO:0000256" key="8">
    <source>
        <dbReference type="ARBA" id="ARBA00023136"/>
    </source>
</evidence>
<comment type="subunit">
    <text evidence="9">The Tat system comprises two distinct complexes: a TatABC complex, containing multiple copies of TatA, TatB and TatC subunits, and a separate TatA complex, containing only TatA subunits. Substrates initially bind to the TatABC complex, which probably triggers association of the separate TatA complex to form the active translocon.</text>
</comment>
<dbReference type="RefSeq" id="WP_030257674.1">
    <property type="nucleotide sequence ID" value="NZ_JBHEZZ010000003.1"/>
</dbReference>
<keyword evidence="4 9" id="KW-0812">Transmembrane</keyword>
<reference evidence="11 12" key="1">
    <citation type="submission" date="2024-09" db="EMBL/GenBank/DDBJ databases">
        <authorList>
            <person name="Lee S.D."/>
        </authorList>
    </citation>
    <scope>NUCLEOTIDE SEQUENCE [LARGE SCALE GENOMIC DNA]</scope>
    <source>
        <strain evidence="11 12">N1-5</strain>
    </source>
</reference>
<sequence length="147" mass="16051">MFDISPFKLVALIVLAVIIFGPDKLPKLVADAMGIIRKIREFSDSAKEDIRKELGPEFKDFEFEDLNPKTFVRKQLATHGEEFGLNDLQELKNGFSKDAAAATAAVKSVRSDPLAKVADDSAPQVDMAKPESTPAAAERPAYDVDAT</sequence>
<name>A0ABV6UHK9_9ACTN</name>
<evidence type="ECO:0000256" key="4">
    <source>
        <dbReference type="ARBA" id="ARBA00022692"/>
    </source>
</evidence>
<gene>
    <name evidence="9" type="primary">tatB</name>
    <name evidence="11" type="ORF">ACEZDJ_06480</name>
</gene>
<evidence type="ECO:0000256" key="3">
    <source>
        <dbReference type="ARBA" id="ARBA00022475"/>
    </source>
</evidence>
<keyword evidence="12" id="KW-1185">Reference proteome</keyword>
<evidence type="ECO:0000256" key="5">
    <source>
        <dbReference type="ARBA" id="ARBA00022927"/>
    </source>
</evidence>
<dbReference type="Gene3D" id="1.20.5.3310">
    <property type="match status" value="1"/>
</dbReference>
<dbReference type="NCBIfam" id="NF002377">
    <property type="entry name" value="PRK01371.1-4"/>
    <property type="match status" value="1"/>
</dbReference>
<evidence type="ECO:0000256" key="2">
    <source>
        <dbReference type="ARBA" id="ARBA00022448"/>
    </source>
</evidence>
<dbReference type="Pfam" id="PF02416">
    <property type="entry name" value="TatA_B_E"/>
    <property type="match status" value="1"/>
</dbReference>
<evidence type="ECO:0000256" key="9">
    <source>
        <dbReference type="HAMAP-Rule" id="MF_00237"/>
    </source>
</evidence>
<comment type="caution">
    <text evidence="11">The sequence shown here is derived from an EMBL/GenBank/DDBJ whole genome shotgun (WGS) entry which is preliminary data.</text>
</comment>
<dbReference type="PRINTS" id="PR01506">
    <property type="entry name" value="TATBPROTEIN"/>
</dbReference>
<dbReference type="InterPro" id="IPR018448">
    <property type="entry name" value="TatB"/>
</dbReference>